<dbReference type="EMBL" id="SWMS01000053">
    <property type="protein sequence ID" value="TKG58458.1"/>
    <property type="molecule type" value="Genomic_DNA"/>
</dbReference>
<dbReference type="Proteomes" id="UP000309992">
    <property type="component" value="Unassembled WGS sequence"/>
</dbReference>
<comment type="caution">
    <text evidence="1">The sequence shown here is derived from an EMBL/GenBank/DDBJ whole genome shotgun (WGS) entry which is preliminary data.</text>
</comment>
<accession>A0ABY2RU81</accession>
<gene>
    <name evidence="1" type="ORF">FCN18_37900</name>
</gene>
<proteinExistence type="predicted"/>
<reference evidence="1 2" key="1">
    <citation type="journal article" date="2015" name="Antonie Van Leeuwenhoek">
        <title>Prauserella endophytica sp. nov., an endophytic actinobacterium isolated from Tamarix taklamakanensis.</title>
        <authorList>
            <person name="Liu J.M."/>
            <person name="Habden X."/>
            <person name="Guo L."/>
            <person name="Tuo L."/>
            <person name="Jiang Z.K."/>
            <person name="Liu S.W."/>
            <person name="Liu X.F."/>
            <person name="Chen L."/>
            <person name="Li R.F."/>
            <person name="Zhang Y.Q."/>
            <person name="Sun C.H."/>
        </authorList>
    </citation>
    <scope>NUCLEOTIDE SEQUENCE [LARGE SCALE GENOMIC DNA]</scope>
    <source>
        <strain evidence="1 2">CGMCC 4.7182</strain>
    </source>
</reference>
<sequence length="82" mass="8864">MKSDIAATQQFVEAAALAASAFCRDAEAAVQTFARVTPHASHHPQVGQTGVQLQELAELARQAMVLSINLYHAVEEVDRLFS</sequence>
<evidence type="ECO:0000313" key="1">
    <source>
        <dbReference type="EMBL" id="TKG58458.1"/>
    </source>
</evidence>
<organism evidence="1 2">
    <name type="scientific">Prauserella endophytica</name>
    <dbReference type="NCBI Taxonomy" id="1592324"/>
    <lineage>
        <taxon>Bacteria</taxon>
        <taxon>Bacillati</taxon>
        <taxon>Actinomycetota</taxon>
        <taxon>Actinomycetes</taxon>
        <taxon>Pseudonocardiales</taxon>
        <taxon>Pseudonocardiaceae</taxon>
        <taxon>Prauserella</taxon>
        <taxon>Prauserella coralliicola group</taxon>
    </lineage>
</organism>
<keyword evidence="2" id="KW-1185">Reference proteome</keyword>
<evidence type="ECO:0000313" key="2">
    <source>
        <dbReference type="Proteomes" id="UP000309992"/>
    </source>
</evidence>
<protein>
    <recommendedName>
        <fullName evidence="3">PE domain-containing protein</fullName>
    </recommendedName>
</protein>
<dbReference type="RefSeq" id="WP_137097486.1">
    <property type="nucleotide sequence ID" value="NZ_SWMS01000053.1"/>
</dbReference>
<name>A0ABY2RU81_9PSEU</name>
<evidence type="ECO:0008006" key="3">
    <source>
        <dbReference type="Google" id="ProtNLM"/>
    </source>
</evidence>